<dbReference type="PROSITE" id="PS00028">
    <property type="entry name" value="ZINC_FINGER_C2H2_1"/>
    <property type="match status" value="1"/>
</dbReference>
<dbReference type="GO" id="GO:0017124">
    <property type="term" value="F:SH3 domain binding"/>
    <property type="evidence" value="ECO:0007669"/>
    <property type="project" value="TreeGrafter"/>
</dbReference>
<feature type="region of interest" description="Disordered" evidence="1">
    <location>
        <begin position="1370"/>
        <end position="1622"/>
    </location>
</feature>
<evidence type="ECO:0000313" key="4">
    <source>
        <dbReference type="Proteomes" id="UP000287033"/>
    </source>
</evidence>
<dbReference type="InterPro" id="IPR036322">
    <property type="entry name" value="WD40_repeat_dom_sf"/>
</dbReference>
<organism evidence="3 4">
    <name type="scientific">Chiloscyllium punctatum</name>
    <name type="common">Brownbanded bambooshark</name>
    <name type="synonym">Hemiscyllium punctatum</name>
    <dbReference type="NCBI Taxonomy" id="137246"/>
    <lineage>
        <taxon>Eukaryota</taxon>
        <taxon>Metazoa</taxon>
        <taxon>Chordata</taxon>
        <taxon>Craniata</taxon>
        <taxon>Vertebrata</taxon>
        <taxon>Chondrichthyes</taxon>
        <taxon>Elasmobranchii</taxon>
        <taxon>Galeomorphii</taxon>
        <taxon>Galeoidea</taxon>
        <taxon>Orectolobiformes</taxon>
        <taxon>Hemiscylliidae</taxon>
        <taxon>Chiloscyllium</taxon>
    </lineage>
</organism>
<feature type="compositionally biased region" description="Basic and acidic residues" evidence="1">
    <location>
        <begin position="1289"/>
        <end position="1298"/>
    </location>
</feature>
<feature type="compositionally biased region" description="Basic and acidic residues" evidence="1">
    <location>
        <begin position="484"/>
        <end position="494"/>
    </location>
</feature>
<feature type="region of interest" description="Disordered" evidence="1">
    <location>
        <begin position="150"/>
        <end position="196"/>
    </location>
</feature>
<feature type="compositionally biased region" description="Basic residues" evidence="1">
    <location>
        <begin position="404"/>
        <end position="415"/>
    </location>
</feature>
<dbReference type="PANTHER" id="PTHR14435:SF2">
    <property type="entry name" value="ZINC FINGER PROTEIN 106"/>
    <property type="match status" value="1"/>
</dbReference>
<dbReference type="GO" id="GO:0003723">
    <property type="term" value="F:RNA binding"/>
    <property type="evidence" value="ECO:0007669"/>
    <property type="project" value="InterPro"/>
</dbReference>
<dbReference type="InterPro" id="IPR015943">
    <property type="entry name" value="WD40/YVTN_repeat-like_dom_sf"/>
</dbReference>
<dbReference type="SUPFAM" id="SSF50978">
    <property type="entry name" value="WD40 repeat-like"/>
    <property type="match status" value="1"/>
</dbReference>
<feature type="compositionally biased region" description="Basic residues" evidence="1">
    <location>
        <begin position="1471"/>
        <end position="1482"/>
    </location>
</feature>
<dbReference type="OrthoDB" id="10002522at2759"/>
<feature type="compositionally biased region" description="Basic and acidic residues" evidence="1">
    <location>
        <begin position="445"/>
        <end position="455"/>
    </location>
</feature>
<dbReference type="Gene3D" id="2.130.10.10">
    <property type="entry name" value="YVTN repeat-like/Quinoprotein amine dehydrogenase"/>
    <property type="match status" value="1"/>
</dbReference>
<feature type="compositionally biased region" description="Basic and acidic residues" evidence="1">
    <location>
        <begin position="164"/>
        <end position="180"/>
    </location>
</feature>
<feature type="domain" description="C2H2-type" evidence="2">
    <location>
        <begin position="53"/>
        <end position="75"/>
    </location>
</feature>
<feature type="compositionally biased region" description="Polar residues" evidence="1">
    <location>
        <begin position="1087"/>
        <end position="1101"/>
    </location>
</feature>
<dbReference type="GO" id="GO:0016020">
    <property type="term" value="C:membrane"/>
    <property type="evidence" value="ECO:0007669"/>
    <property type="project" value="TreeGrafter"/>
</dbReference>
<feature type="compositionally biased region" description="Basic and acidic residues" evidence="1">
    <location>
        <begin position="112"/>
        <end position="130"/>
    </location>
</feature>
<feature type="compositionally biased region" description="Basic and acidic residues" evidence="1">
    <location>
        <begin position="1407"/>
        <end position="1422"/>
    </location>
</feature>
<dbReference type="InterPro" id="IPR013087">
    <property type="entry name" value="Znf_C2H2_type"/>
</dbReference>
<feature type="region of interest" description="Disordered" evidence="1">
    <location>
        <begin position="339"/>
        <end position="359"/>
    </location>
</feature>
<dbReference type="InterPro" id="IPR001680">
    <property type="entry name" value="WD40_rpt"/>
</dbReference>
<sequence>MHRTSLGNLMSTFYWCLFCIKEEDAISGSGDGGANRFELTAVKFFTMGKERKCILCHITYNSKTEMDEHMRSMLHHRELENLKGRDCKHECRVCKVTVVGLSAYAKHISSQLHKEKVDAQGREENQRDDGKDEEYFDKELLQLIRQRKEVKRKNDTSTTWNRATESDDRQHRRPREDRQAYPEPMSKYNPAPWHHEKGERNWDWESRDYGNSRSNNFQYCHWKTNSGAPLNWHSPRGSYNWHSNGPGGSQQWYSNYNWHSSGSGGVSGWHSQSQSGAPNWNTNVSNNGDNPSQYMTSCPNVRFQPCVLNNMGKLRKLNKKEAKRDRYTWENTQSWRRTADGRGAALAQRDSSDRWNLGDGPFQGYMDFTREDVTNQGMMMFDPQDGKLSKEDQNGGKGLSPSRDKKHRWAPYRSHKSAEVPVAARDLGSKQKGNDDSMKGSMLQKPKELEAEHEGSAASVPGKTSGSLNGCENSLNQQAGASENETKIMDKDGNRVPGTLRTKSFPPPEFTPCASNSDPTSLLKENKSSCSTESGKSLSKPGLETQGCSPFSNAILQPNSPLTASGAPLSTQSSPSLTVQPSLDVPNSAGKYQLDSSLSEELRRAREALRCSQTEAMKCNQQEACTESTESNWKNRNNKTACKSPPATASANPNMAEARLGCKEIGEEEFTDISEETKQTMCVDSANICSGQGQLHFKPLKQEMAVLYSQNGDGVNCELSATKGACKATSAVGSSVHSPTTFSFAMIETKSDNEIQSTAYGKTSDNCSSDSELQNGGPQNSNHLLSELNKLGLPTSIQRDLTRHINAKARPGTHVPEPNLNIARRIRSIGSQRKSESEKESGLKPTLRQLLNVSRRHLNWDQVIQQVAKKKQELGKGLPRFGIEMVPSVQTDLEALELDEDENLSSLEGFQWEGISITPNGTVRKRSLSESSVVTDRRSIYSLFGDEGKDSGGVRASERTPSIPSSQLSPAPPGPNSQASQEKPANRNSPAIPSPVQFNSSGVNAMPDTSTSTRDVPFVKTERTSQSPLEFERVSTTNSGPGKKCPNSTSDDPSGQNTATTSQRSKVFSQQSSSAAVQGLNAAEGATDSSYTSGGELNDGQTLGKKRRATTDVLSPEVPCLERKNKRRKLKSKRERCQVDQLLSISLREDELNKALQSLDGNLLQARATLQAAYIEVQKLLVLKQQITLEMSTLRSKRIEILQGLQESYDSTGERLPLSPATERSSNNELHVGLTELNLQTSFSPPLLNNSSPGSSSIARPHNVKTSSALQTFMEKSMPDTSIKQEPVSPKRTEENAKDPWVPSSGFHSASSQLALPGAHNKGEMRSLGFPIITLPPPLQQLGEGLSLLGPGGPGIPVDCSRSGIEEARGTVPPAFRLQKGGETGEAQQRKASAMPDQSNPPPAGKCQKDPKFPEKDRRSRASEQVVESSFTASEGKGIKKKKKLRKKKSARVEQAGENSDTEQDTEIFRPTRKLKNKRTPKGKVTTSTPQESEGISVPREKGGPKGESEMASASTDSDFSVELVEIPKPQVDVIDVESVELATEQPDSPSKGEQPIPSQCPTDTPKAGCNEVTSTSEMVTGLTKSVAETQTPGSSLKGSRNTSEVSSDGAEDGNPTEGTFEGHQASVNAMQIYNGHLYTCSADKTVRIYNLMSRKCVGLFEGHSTKVNCLLIVHIQGKMACLYTGSSDHTVRCYDVKSKKQLEQFTLSDRVLSLHSRWRILYIGLANGSVYSFSVKANKQLDVFDCHGPRAISCLATAQEGARRLLLVGSYDCTISVRDARNGLLLRTLKGHTKTVLCMKVVNDLVFSGSSDQSVHAHNIHSHDRLQVYGGHKDMLMCMVIHKSMIYTGCYDGSIQAVRLNLMQNFRCWWSGCTLIFGVLSHLKHHLLSDHHNPTFQTQKCRWRNCDAFFSVKNGSKQDVPKHLCEHAEENGRVDP</sequence>
<evidence type="ECO:0000259" key="2">
    <source>
        <dbReference type="PROSITE" id="PS00028"/>
    </source>
</evidence>
<dbReference type="EMBL" id="BEZZ01000730">
    <property type="protein sequence ID" value="GCC35665.1"/>
    <property type="molecule type" value="Genomic_DNA"/>
</dbReference>
<evidence type="ECO:0000256" key="1">
    <source>
        <dbReference type="SAM" id="MobiDB-lite"/>
    </source>
</evidence>
<feature type="compositionally biased region" description="Basic and acidic residues" evidence="1">
    <location>
        <begin position="946"/>
        <end position="958"/>
    </location>
</feature>
<feature type="compositionally biased region" description="Basic and acidic residues" evidence="1">
    <location>
        <begin position="384"/>
        <end position="394"/>
    </location>
</feature>
<feature type="region of interest" description="Disordered" evidence="1">
    <location>
        <begin position="758"/>
        <end position="784"/>
    </location>
</feature>
<reference evidence="3 4" key="1">
    <citation type="journal article" date="2018" name="Nat. Ecol. Evol.">
        <title>Shark genomes provide insights into elasmobranch evolution and the origin of vertebrates.</title>
        <authorList>
            <person name="Hara Y"/>
            <person name="Yamaguchi K"/>
            <person name="Onimaru K"/>
            <person name="Kadota M"/>
            <person name="Koyanagi M"/>
            <person name="Keeley SD"/>
            <person name="Tatsumi K"/>
            <person name="Tanaka K"/>
            <person name="Motone F"/>
            <person name="Kageyama Y"/>
            <person name="Nozu R"/>
            <person name="Adachi N"/>
            <person name="Nishimura O"/>
            <person name="Nakagawa R"/>
            <person name="Tanegashima C"/>
            <person name="Kiyatake I"/>
            <person name="Matsumoto R"/>
            <person name="Murakumo K"/>
            <person name="Nishida K"/>
            <person name="Terakita A"/>
            <person name="Kuratani S"/>
            <person name="Sato K"/>
            <person name="Hyodo S Kuraku.S."/>
        </authorList>
    </citation>
    <scope>NUCLEOTIDE SEQUENCE [LARGE SCALE GENOMIC DNA]</scope>
</reference>
<dbReference type="SMART" id="SM00320">
    <property type="entry name" value="WD40"/>
    <property type="match status" value="5"/>
</dbReference>
<feature type="region of interest" description="Disordered" evidence="1">
    <location>
        <begin position="1243"/>
        <end position="1313"/>
    </location>
</feature>
<feature type="compositionally biased region" description="Low complexity" evidence="1">
    <location>
        <begin position="1062"/>
        <end position="1078"/>
    </location>
</feature>
<proteinExistence type="predicted"/>
<name>A0A401SZ36_CHIPU</name>
<feature type="compositionally biased region" description="Polar residues" evidence="1">
    <location>
        <begin position="462"/>
        <end position="483"/>
    </location>
</feature>
<feature type="compositionally biased region" description="Polar residues" evidence="1">
    <location>
        <begin position="1572"/>
        <end position="1607"/>
    </location>
</feature>
<feature type="compositionally biased region" description="Polar residues" evidence="1">
    <location>
        <begin position="546"/>
        <end position="581"/>
    </location>
</feature>
<dbReference type="Pfam" id="PF00400">
    <property type="entry name" value="WD40"/>
    <property type="match status" value="3"/>
</dbReference>
<accession>A0A401SZ36</accession>
<feature type="compositionally biased region" description="Polar residues" evidence="1">
    <location>
        <begin position="1024"/>
        <end position="1061"/>
    </location>
</feature>
<feature type="region of interest" description="Disordered" evidence="1">
    <location>
        <begin position="944"/>
        <end position="1111"/>
    </location>
</feature>
<dbReference type="InterPro" id="IPR042622">
    <property type="entry name" value="Znf106"/>
</dbReference>
<feature type="compositionally biased region" description="Polar residues" evidence="1">
    <location>
        <begin position="1485"/>
        <end position="1494"/>
    </location>
</feature>
<feature type="region of interest" description="Disordered" evidence="1">
    <location>
        <begin position="378"/>
        <end position="596"/>
    </location>
</feature>
<feature type="compositionally biased region" description="Basic and acidic residues" evidence="1">
    <location>
        <begin position="1499"/>
        <end position="1509"/>
    </location>
</feature>
<feature type="region of interest" description="Disordered" evidence="1">
    <location>
        <begin position="112"/>
        <end position="132"/>
    </location>
</feature>
<feature type="compositionally biased region" description="Polar residues" evidence="1">
    <location>
        <begin position="959"/>
        <end position="969"/>
    </location>
</feature>
<protein>
    <recommendedName>
        <fullName evidence="2">C2H2-type domain-containing protein</fullName>
    </recommendedName>
</protein>
<dbReference type="GO" id="GO:0005829">
    <property type="term" value="C:cytosol"/>
    <property type="evidence" value="ECO:0007669"/>
    <property type="project" value="TreeGrafter"/>
</dbReference>
<dbReference type="PANTHER" id="PTHR14435">
    <property type="entry name" value="ZINC FINGER PROTEIN 106"/>
    <property type="match status" value="1"/>
</dbReference>
<feature type="compositionally biased region" description="Basic and acidic residues" evidence="1">
    <location>
        <begin position="427"/>
        <end position="438"/>
    </location>
</feature>
<comment type="caution">
    <text evidence="3">The sequence shown here is derived from an EMBL/GenBank/DDBJ whole genome shotgun (WGS) entry which is preliminary data.</text>
</comment>
<dbReference type="SMART" id="SM00355">
    <property type="entry name" value="ZnF_C2H2"/>
    <property type="match status" value="3"/>
</dbReference>
<dbReference type="STRING" id="137246.A0A401SZ36"/>
<gene>
    <name evidence="3" type="ORF">chiPu_0014152</name>
</gene>
<feature type="compositionally biased region" description="Low complexity" evidence="1">
    <location>
        <begin position="1243"/>
        <end position="1257"/>
    </location>
</feature>
<feature type="compositionally biased region" description="Polar residues" evidence="1">
    <location>
        <begin position="528"/>
        <end position="537"/>
    </location>
</feature>
<evidence type="ECO:0000313" key="3">
    <source>
        <dbReference type="EMBL" id="GCC35665.1"/>
    </source>
</evidence>
<dbReference type="Proteomes" id="UP000287033">
    <property type="component" value="Unassembled WGS sequence"/>
</dbReference>
<dbReference type="OMA" id="TNMFLCE"/>
<keyword evidence="4" id="KW-1185">Reference proteome</keyword>
<dbReference type="GO" id="GO:0008286">
    <property type="term" value="P:insulin receptor signaling pathway"/>
    <property type="evidence" value="ECO:0007669"/>
    <property type="project" value="TreeGrafter"/>
</dbReference>
<feature type="compositionally biased region" description="Polar residues" evidence="1">
    <location>
        <begin position="976"/>
        <end position="1014"/>
    </location>
</feature>
<feature type="compositionally biased region" description="Basic residues" evidence="1">
    <location>
        <begin position="1439"/>
        <end position="1450"/>
    </location>
</feature>